<organism evidence="1 2">
    <name type="scientific">Smallanthus sonchifolius</name>
    <dbReference type="NCBI Taxonomy" id="185202"/>
    <lineage>
        <taxon>Eukaryota</taxon>
        <taxon>Viridiplantae</taxon>
        <taxon>Streptophyta</taxon>
        <taxon>Embryophyta</taxon>
        <taxon>Tracheophyta</taxon>
        <taxon>Spermatophyta</taxon>
        <taxon>Magnoliopsida</taxon>
        <taxon>eudicotyledons</taxon>
        <taxon>Gunneridae</taxon>
        <taxon>Pentapetalae</taxon>
        <taxon>asterids</taxon>
        <taxon>campanulids</taxon>
        <taxon>Asterales</taxon>
        <taxon>Asteraceae</taxon>
        <taxon>Asteroideae</taxon>
        <taxon>Heliantheae alliance</taxon>
        <taxon>Millerieae</taxon>
        <taxon>Smallanthus</taxon>
    </lineage>
</organism>
<reference evidence="2" key="1">
    <citation type="journal article" date="2022" name="Mol. Ecol. Resour.">
        <title>The genomes of chicory, endive, great burdock and yacon provide insights into Asteraceae palaeo-polyploidization history and plant inulin production.</title>
        <authorList>
            <person name="Fan W."/>
            <person name="Wang S."/>
            <person name="Wang H."/>
            <person name="Wang A."/>
            <person name="Jiang F."/>
            <person name="Liu H."/>
            <person name="Zhao H."/>
            <person name="Xu D."/>
            <person name="Zhang Y."/>
        </authorList>
    </citation>
    <scope>NUCLEOTIDE SEQUENCE [LARGE SCALE GENOMIC DNA]</scope>
    <source>
        <strain evidence="2">cv. Yunnan</strain>
    </source>
</reference>
<sequence length="146" mass="15833">MQLFYPFVESALPLVYGVLGVQLFHEVGHFLAAFPKKVKLSIPFFIPNITLGSFGAITQFKSILPDIKMKVDISLAGPFAGAALSLSMFVVGLLLSSKPDAVADMVLVTPCQLRDTVPFRVRAKRGLLLILEVLPKGYGGLELVTE</sequence>
<evidence type="ECO:0000313" key="2">
    <source>
        <dbReference type="Proteomes" id="UP001056120"/>
    </source>
</evidence>
<comment type="caution">
    <text evidence="1">The sequence shown here is derived from an EMBL/GenBank/DDBJ whole genome shotgun (WGS) entry which is preliminary data.</text>
</comment>
<name>A0ACB9EW99_9ASTR</name>
<proteinExistence type="predicted"/>
<protein>
    <submittedName>
        <fullName evidence="1">Uncharacterized protein</fullName>
    </submittedName>
</protein>
<evidence type="ECO:0000313" key="1">
    <source>
        <dbReference type="EMBL" id="KAI3763112.1"/>
    </source>
</evidence>
<keyword evidence="2" id="KW-1185">Reference proteome</keyword>
<reference evidence="1 2" key="2">
    <citation type="journal article" date="2022" name="Mol. Ecol. Resour.">
        <title>The genomes of chicory, endive, great burdock and yacon provide insights into Asteraceae paleo-polyploidization history and plant inulin production.</title>
        <authorList>
            <person name="Fan W."/>
            <person name="Wang S."/>
            <person name="Wang H."/>
            <person name="Wang A."/>
            <person name="Jiang F."/>
            <person name="Liu H."/>
            <person name="Zhao H."/>
            <person name="Xu D."/>
            <person name="Zhang Y."/>
        </authorList>
    </citation>
    <scope>NUCLEOTIDE SEQUENCE [LARGE SCALE GENOMIC DNA]</scope>
    <source>
        <strain evidence="2">cv. Yunnan</strain>
        <tissue evidence="1">Leaves</tissue>
    </source>
</reference>
<gene>
    <name evidence="1" type="ORF">L1987_53562</name>
</gene>
<accession>A0ACB9EW99</accession>
<dbReference type="Proteomes" id="UP001056120">
    <property type="component" value="Linkage Group LG17"/>
</dbReference>
<dbReference type="EMBL" id="CM042034">
    <property type="protein sequence ID" value="KAI3763112.1"/>
    <property type="molecule type" value="Genomic_DNA"/>
</dbReference>